<organism evidence="1">
    <name type="scientific">Cyprideis torosa</name>
    <dbReference type="NCBI Taxonomy" id="163714"/>
    <lineage>
        <taxon>Eukaryota</taxon>
        <taxon>Metazoa</taxon>
        <taxon>Ecdysozoa</taxon>
        <taxon>Arthropoda</taxon>
        <taxon>Crustacea</taxon>
        <taxon>Oligostraca</taxon>
        <taxon>Ostracoda</taxon>
        <taxon>Podocopa</taxon>
        <taxon>Podocopida</taxon>
        <taxon>Cytherocopina</taxon>
        <taxon>Cytheroidea</taxon>
        <taxon>Cytherideidae</taxon>
        <taxon>Cyprideis</taxon>
    </lineage>
</organism>
<gene>
    <name evidence="1" type="ORF">CTOB1V02_LOCUS14084</name>
</gene>
<sequence>APSDWFSDVQEDSLKEGSSTYSLMVEILAKYLSQRFCLTPSEGQIMCQENCYISSRRSPVPAFYMVNK</sequence>
<protein>
    <submittedName>
        <fullName evidence="1">Uncharacterized protein</fullName>
    </submittedName>
</protein>
<accession>A0A7R8WSB5</accession>
<proteinExistence type="predicted"/>
<dbReference type="EMBL" id="OB677714">
    <property type="protein sequence ID" value="CAD7236269.1"/>
    <property type="molecule type" value="Genomic_DNA"/>
</dbReference>
<evidence type="ECO:0000313" key="1">
    <source>
        <dbReference type="EMBL" id="CAD7236269.1"/>
    </source>
</evidence>
<reference evidence="1" key="1">
    <citation type="submission" date="2020-11" db="EMBL/GenBank/DDBJ databases">
        <authorList>
            <person name="Tran Van P."/>
        </authorList>
    </citation>
    <scope>NUCLEOTIDE SEQUENCE</scope>
</reference>
<name>A0A7R8WSB5_9CRUS</name>
<feature type="non-terminal residue" evidence="1">
    <location>
        <position position="1"/>
    </location>
</feature>
<dbReference type="AlphaFoldDB" id="A0A7R8WSB5"/>